<proteinExistence type="predicted"/>
<evidence type="ECO:0000313" key="1">
    <source>
        <dbReference type="EMBL" id="BDQ37289.1"/>
    </source>
</evidence>
<name>A0ABN6S2W3_9BACT</name>
<dbReference type="Proteomes" id="UP001317742">
    <property type="component" value="Chromosome"/>
</dbReference>
<reference evidence="1 2" key="1">
    <citation type="submission" date="2022-08" db="EMBL/GenBank/DDBJ databases">
        <title>Genome Sequence of the sulphate-reducing bacterium, Pseudodesulfovibrio sp. SYK.</title>
        <authorList>
            <person name="Kondo R."/>
            <person name="Kataoka T."/>
        </authorList>
    </citation>
    <scope>NUCLEOTIDE SEQUENCE [LARGE SCALE GENOMIC DNA]</scope>
    <source>
        <strain evidence="1 2">SYK</strain>
    </source>
</reference>
<accession>A0ABN6S2W3</accession>
<dbReference type="EMBL" id="AP026709">
    <property type="protein sequence ID" value="BDQ37289.1"/>
    <property type="molecule type" value="Genomic_DNA"/>
</dbReference>
<evidence type="ECO:0000313" key="2">
    <source>
        <dbReference type="Proteomes" id="UP001317742"/>
    </source>
</evidence>
<organism evidence="1 2">
    <name type="scientific">Pseudodesulfovibrio nedwellii</name>
    <dbReference type="NCBI Taxonomy" id="2973072"/>
    <lineage>
        <taxon>Bacteria</taxon>
        <taxon>Pseudomonadati</taxon>
        <taxon>Thermodesulfobacteriota</taxon>
        <taxon>Desulfovibrionia</taxon>
        <taxon>Desulfovibrionales</taxon>
        <taxon>Desulfovibrionaceae</taxon>
    </lineage>
</organism>
<keyword evidence="2" id="KW-1185">Reference proteome</keyword>
<protein>
    <submittedName>
        <fullName evidence="1">Uncharacterized protein</fullName>
    </submittedName>
</protein>
<gene>
    <name evidence="1" type="ORF">SYK_16490</name>
</gene>
<sequence length="252" mass="27155">MNKLCKVILASVLFVLVVFGVQPSRAESDSFAGMKERAVECGVSSEVLNEVGELVKAGTFSDDEGTALVTPLFAACEKKLPIAPLQDKLAEGLAKQVAPLRIGLALQVKLNAYENARRLLNRHLEPVASDVLIIVGEGLSRGVSEHDFEAYLAKFYGQPPEIFLTGAEMISLLGQIDFDPEQTRSMLKAGFASGGLTPQWRYLVRVVLIARQRGISDNVIGEVSSGVLSEMGTVNDVSARLGFTSRSMTGKK</sequence>